<dbReference type="Gene3D" id="2.30.110.10">
    <property type="entry name" value="Electron Transport, Fmn-binding Protein, Chain A"/>
    <property type="match status" value="1"/>
</dbReference>
<dbReference type="PANTHER" id="PTHR37273">
    <property type="entry name" value="CHROMOSOME 8, WHOLE GENOME SHOTGUN SEQUENCE"/>
    <property type="match status" value="1"/>
</dbReference>
<feature type="domain" description="CREG-like beta-barrel" evidence="2">
    <location>
        <begin position="22"/>
        <end position="205"/>
    </location>
</feature>
<dbReference type="SUPFAM" id="SSF50475">
    <property type="entry name" value="FMN-binding split barrel"/>
    <property type="match status" value="1"/>
</dbReference>
<keyword evidence="1" id="KW-0732">Signal</keyword>
<dbReference type="InterPro" id="IPR012349">
    <property type="entry name" value="Split_barrel_FMN-bd"/>
</dbReference>
<reference evidence="3" key="1">
    <citation type="submission" date="2023-03" db="EMBL/GenBank/DDBJ databases">
        <title>Mating type loci evolution in Malassezia.</title>
        <authorList>
            <person name="Coelho M.A."/>
        </authorList>
    </citation>
    <scope>NUCLEOTIDE SEQUENCE</scope>
    <source>
        <strain evidence="3">CBS 9557</strain>
    </source>
</reference>
<dbReference type="InterPro" id="IPR055343">
    <property type="entry name" value="CREG_beta-barrel"/>
</dbReference>
<feature type="chain" id="PRO_5041947943" description="CREG-like beta-barrel domain-containing protein" evidence="1">
    <location>
        <begin position="19"/>
        <end position="233"/>
    </location>
</feature>
<protein>
    <recommendedName>
        <fullName evidence="2">CREG-like beta-barrel domain-containing protein</fullName>
    </recommendedName>
</protein>
<accession>A0AAF0ELA1</accession>
<gene>
    <name evidence="3" type="ORF">MNAN1_001622</name>
</gene>
<sequence>MHWFWLLCVALFITHGHAEESMTTAAHDARTLLVDEQTHFVSAVAITDESLGAVMAYEYYAPCFRGQDATDLLYLVLPVSQLWRRVLATSNMTVTVAVTSSPSMNVVDLRHAHLSRAGRAEWNPERPAWRRGMASKNRLTMYGKMHRIQGNETDMDQLAHCFVQHHEDARMWIPSSEASPHTAMWMRFSPSSVYYVGGFGDEHRIGNIDMAAFRSAVPGPNSPESSQRVRFQY</sequence>
<evidence type="ECO:0000313" key="3">
    <source>
        <dbReference type="EMBL" id="WFD26639.1"/>
    </source>
</evidence>
<dbReference type="EMBL" id="CP119894">
    <property type="protein sequence ID" value="WFD26639.1"/>
    <property type="molecule type" value="Genomic_DNA"/>
</dbReference>
<feature type="signal peptide" evidence="1">
    <location>
        <begin position="1"/>
        <end position="18"/>
    </location>
</feature>
<dbReference type="PANTHER" id="PTHR37273:SF1">
    <property type="entry name" value="ADL397C-AP"/>
    <property type="match status" value="1"/>
</dbReference>
<evidence type="ECO:0000259" key="2">
    <source>
        <dbReference type="Pfam" id="PF13883"/>
    </source>
</evidence>
<dbReference type="Pfam" id="PF13883">
    <property type="entry name" value="CREG_beta-barrel"/>
    <property type="match status" value="1"/>
</dbReference>
<keyword evidence="4" id="KW-1185">Reference proteome</keyword>
<dbReference type="AlphaFoldDB" id="A0AAF0ELA1"/>
<name>A0AAF0ELA1_9BASI</name>
<proteinExistence type="predicted"/>
<evidence type="ECO:0000313" key="4">
    <source>
        <dbReference type="Proteomes" id="UP001213623"/>
    </source>
</evidence>
<evidence type="ECO:0000256" key="1">
    <source>
        <dbReference type="SAM" id="SignalP"/>
    </source>
</evidence>
<organism evidence="3 4">
    <name type="scientific">Malassezia nana</name>
    <dbReference type="NCBI Taxonomy" id="180528"/>
    <lineage>
        <taxon>Eukaryota</taxon>
        <taxon>Fungi</taxon>
        <taxon>Dikarya</taxon>
        <taxon>Basidiomycota</taxon>
        <taxon>Ustilaginomycotina</taxon>
        <taxon>Malasseziomycetes</taxon>
        <taxon>Malasseziales</taxon>
        <taxon>Malasseziaceae</taxon>
        <taxon>Malassezia</taxon>
    </lineage>
</organism>
<dbReference type="Proteomes" id="UP001213623">
    <property type="component" value="Chromosome 3"/>
</dbReference>